<dbReference type="Pfam" id="PF16087">
    <property type="entry name" value="DUF4817"/>
    <property type="match status" value="1"/>
</dbReference>
<sequence length="399" mass="45617">MVMCYGEARGNGRRALHMYQQQFQNRNHPHHTMFARLYQRLRDDGSLRPRRIGGRPRRHPFSIDDYTELKGKVFRLSCKKAKVELSNFDTKLLKCNELRIISLISHSVKILLRILNRRLYSKIEGQLEEELFGFRKGKEVINIEVQAFDEEGKLTGLLIILVYLNCDRTRALLIRSSNFNITSKQASLVYRSSTRVCVRNCISIRRPEFECSGPQLEGPEFECSGPQLEGPEFEYSELSLKCVTSRYHGNQVLYENESSNNFTFIVFDVLICSSCWKRQYFHRPAPLTRLRAYIHTAKQTATPPLLFVDGNSEGGSPLAFASRETDSESKAAYNIATSYFTGTCNTNSAGENLNYKKTITTLAVDYCSKAVKALRERFGRHRGSCPGIAQLERTLSTQS</sequence>
<evidence type="ECO:0000313" key="2">
    <source>
        <dbReference type="EMBL" id="KAJ4438430.1"/>
    </source>
</evidence>
<evidence type="ECO:0000259" key="1">
    <source>
        <dbReference type="Pfam" id="PF16087"/>
    </source>
</evidence>
<keyword evidence="3" id="KW-1185">Reference proteome</keyword>
<evidence type="ECO:0000313" key="3">
    <source>
        <dbReference type="Proteomes" id="UP001148838"/>
    </source>
</evidence>
<gene>
    <name evidence="2" type="ORF">ANN_14375</name>
</gene>
<dbReference type="Proteomes" id="UP001148838">
    <property type="component" value="Unassembled WGS sequence"/>
</dbReference>
<dbReference type="InterPro" id="IPR032135">
    <property type="entry name" value="DUF4817"/>
</dbReference>
<comment type="caution">
    <text evidence="2">The sequence shown here is derived from an EMBL/GenBank/DDBJ whole genome shotgun (WGS) entry which is preliminary data.</text>
</comment>
<feature type="domain" description="DUF4817" evidence="1">
    <location>
        <begin position="1"/>
        <end position="47"/>
    </location>
</feature>
<organism evidence="2 3">
    <name type="scientific">Periplaneta americana</name>
    <name type="common">American cockroach</name>
    <name type="synonym">Blatta americana</name>
    <dbReference type="NCBI Taxonomy" id="6978"/>
    <lineage>
        <taxon>Eukaryota</taxon>
        <taxon>Metazoa</taxon>
        <taxon>Ecdysozoa</taxon>
        <taxon>Arthropoda</taxon>
        <taxon>Hexapoda</taxon>
        <taxon>Insecta</taxon>
        <taxon>Pterygota</taxon>
        <taxon>Neoptera</taxon>
        <taxon>Polyneoptera</taxon>
        <taxon>Dictyoptera</taxon>
        <taxon>Blattodea</taxon>
        <taxon>Blattoidea</taxon>
        <taxon>Blattidae</taxon>
        <taxon>Blattinae</taxon>
        <taxon>Periplaneta</taxon>
    </lineage>
</organism>
<name>A0ABQ8SW52_PERAM</name>
<reference evidence="2 3" key="1">
    <citation type="journal article" date="2022" name="Allergy">
        <title>Genome assembly and annotation of Periplaneta americana reveal a comprehensive cockroach allergen profile.</title>
        <authorList>
            <person name="Wang L."/>
            <person name="Xiong Q."/>
            <person name="Saelim N."/>
            <person name="Wang L."/>
            <person name="Nong W."/>
            <person name="Wan A.T."/>
            <person name="Shi M."/>
            <person name="Liu X."/>
            <person name="Cao Q."/>
            <person name="Hui J.H.L."/>
            <person name="Sookrung N."/>
            <person name="Leung T.F."/>
            <person name="Tungtrongchitr A."/>
            <person name="Tsui S.K.W."/>
        </authorList>
    </citation>
    <scope>NUCLEOTIDE SEQUENCE [LARGE SCALE GENOMIC DNA]</scope>
    <source>
        <strain evidence="2">PWHHKU_190912</strain>
    </source>
</reference>
<protein>
    <recommendedName>
        <fullName evidence="1">DUF4817 domain-containing protein</fullName>
    </recommendedName>
</protein>
<dbReference type="EMBL" id="JAJSOF020000019">
    <property type="protein sequence ID" value="KAJ4438430.1"/>
    <property type="molecule type" value="Genomic_DNA"/>
</dbReference>
<accession>A0ABQ8SW52</accession>
<proteinExistence type="predicted"/>